<gene>
    <name evidence="3" type="ORF">EXU32_05490</name>
</gene>
<sequence>MGGPLWTRRPRGWTLIKGEVDPDEGLLAAAEREFAEETGAPPPPGPRIPLGEIRQSGGKVVHAWAVRVSDADSVRLVRSGTFEMEWPPRSGRRESFPELDRAQWHDLEAARDLVVAAQTTFLDRLSARP</sequence>
<dbReference type="InterPro" id="IPR000086">
    <property type="entry name" value="NUDIX_hydrolase_dom"/>
</dbReference>
<keyword evidence="4" id="KW-1185">Reference proteome</keyword>
<dbReference type="PANTHER" id="PTHR21340">
    <property type="entry name" value="DIADENOSINE 5,5-P1,P4-TETRAPHOSPHATE PYROPHOSPHOHYDROLASE MUTT"/>
    <property type="match status" value="1"/>
</dbReference>
<protein>
    <submittedName>
        <fullName evidence="3">NUDIX domain-containing protein</fullName>
    </submittedName>
</protein>
<organism evidence="3 4">
    <name type="scientific">Janibacter limosus</name>
    <dbReference type="NCBI Taxonomy" id="53458"/>
    <lineage>
        <taxon>Bacteria</taxon>
        <taxon>Bacillati</taxon>
        <taxon>Actinomycetota</taxon>
        <taxon>Actinomycetes</taxon>
        <taxon>Micrococcales</taxon>
        <taxon>Intrasporangiaceae</taxon>
        <taxon>Janibacter</taxon>
    </lineage>
</organism>
<dbReference type="KEGG" id="jli:EXU32_05490"/>
<dbReference type="Proteomes" id="UP000290408">
    <property type="component" value="Chromosome"/>
</dbReference>
<dbReference type="PANTHER" id="PTHR21340:SF7">
    <property type="entry name" value="NUDIX HYDROLASE DOMAIN-CONTAINING PROTEIN"/>
    <property type="match status" value="1"/>
</dbReference>
<dbReference type="InterPro" id="IPR015797">
    <property type="entry name" value="NUDIX_hydrolase-like_dom_sf"/>
</dbReference>
<dbReference type="InterPro" id="IPR020084">
    <property type="entry name" value="NUDIX_hydrolase_CS"/>
</dbReference>
<dbReference type="AlphaFoldDB" id="A0A4P6N061"/>
<evidence type="ECO:0000313" key="3">
    <source>
        <dbReference type="EMBL" id="QBF47895.1"/>
    </source>
</evidence>
<dbReference type="STRING" id="1216970.GCA_001570985_00142"/>
<dbReference type="GO" id="GO:0004081">
    <property type="term" value="F:bis(5'-nucleosyl)-tetraphosphatase (asymmetrical) activity"/>
    <property type="evidence" value="ECO:0007669"/>
    <property type="project" value="TreeGrafter"/>
</dbReference>
<proteinExistence type="predicted"/>
<dbReference type="EMBL" id="CP036164">
    <property type="protein sequence ID" value="QBF47895.1"/>
    <property type="molecule type" value="Genomic_DNA"/>
</dbReference>
<dbReference type="Pfam" id="PF00293">
    <property type="entry name" value="NUDIX"/>
    <property type="match status" value="1"/>
</dbReference>
<dbReference type="InterPro" id="IPR051325">
    <property type="entry name" value="Nudix_hydrolase_domain"/>
</dbReference>
<dbReference type="GO" id="GO:0006167">
    <property type="term" value="P:AMP biosynthetic process"/>
    <property type="evidence" value="ECO:0007669"/>
    <property type="project" value="TreeGrafter"/>
</dbReference>
<evidence type="ECO:0000259" key="2">
    <source>
        <dbReference type="PROSITE" id="PS51462"/>
    </source>
</evidence>
<dbReference type="PROSITE" id="PS00893">
    <property type="entry name" value="NUDIX_BOX"/>
    <property type="match status" value="1"/>
</dbReference>
<dbReference type="SUPFAM" id="SSF55811">
    <property type="entry name" value="Nudix"/>
    <property type="match status" value="1"/>
</dbReference>
<name>A0A4P6N061_9MICO</name>
<dbReference type="GO" id="GO:0006754">
    <property type="term" value="P:ATP biosynthetic process"/>
    <property type="evidence" value="ECO:0007669"/>
    <property type="project" value="TreeGrafter"/>
</dbReference>
<keyword evidence="1" id="KW-0378">Hydrolase</keyword>
<feature type="domain" description="Nudix hydrolase" evidence="2">
    <location>
        <begin position="1"/>
        <end position="127"/>
    </location>
</feature>
<evidence type="ECO:0000256" key="1">
    <source>
        <dbReference type="ARBA" id="ARBA00022801"/>
    </source>
</evidence>
<dbReference type="OrthoDB" id="954553at2"/>
<dbReference type="Gene3D" id="3.90.79.10">
    <property type="entry name" value="Nucleoside Triphosphate Pyrophosphohydrolase"/>
    <property type="match status" value="1"/>
</dbReference>
<reference evidence="3 4" key="1">
    <citation type="submission" date="2019-02" db="EMBL/GenBank/DDBJ databases">
        <title>Genomic data mining of an Antarctic deep-sea actinobacterium, Janibacterlimosus P3-3-X1.</title>
        <authorList>
            <person name="Liao L."/>
            <person name="Chen B."/>
        </authorList>
    </citation>
    <scope>NUCLEOTIDE SEQUENCE [LARGE SCALE GENOMIC DNA]</scope>
    <source>
        <strain evidence="3 4">P3-3-X1</strain>
    </source>
</reference>
<accession>A0A4P6N061</accession>
<dbReference type="PROSITE" id="PS51462">
    <property type="entry name" value="NUDIX"/>
    <property type="match status" value="1"/>
</dbReference>
<evidence type="ECO:0000313" key="4">
    <source>
        <dbReference type="Proteomes" id="UP000290408"/>
    </source>
</evidence>